<sequence length="67" mass="7355">QANYTAHAIILPKPARSPTSFASSNSLSDTHTVVPMFRQLCGLTDSSLKFSPSDLKLFLRSRKFLSA</sequence>
<protein>
    <submittedName>
        <fullName evidence="1">Uncharacterized protein</fullName>
    </submittedName>
</protein>
<reference evidence="1 2" key="1">
    <citation type="journal article" date="2023" name="Sci. Data">
        <title>Genome assembly of the Korean intertidal mud-creeper Batillaria attramentaria.</title>
        <authorList>
            <person name="Patra A.K."/>
            <person name="Ho P.T."/>
            <person name="Jun S."/>
            <person name="Lee S.J."/>
            <person name="Kim Y."/>
            <person name="Won Y.J."/>
        </authorList>
    </citation>
    <scope>NUCLEOTIDE SEQUENCE [LARGE SCALE GENOMIC DNA]</scope>
    <source>
        <strain evidence="1">Wonlab-2016</strain>
    </source>
</reference>
<organism evidence="1 2">
    <name type="scientific">Batillaria attramentaria</name>
    <dbReference type="NCBI Taxonomy" id="370345"/>
    <lineage>
        <taxon>Eukaryota</taxon>
        <taxon>Metazoa</taxon>
        <taxon>Spiralia</taxon>
        <taxon>Lophotrochozoa</taxon>
        <taxon>Mollusca</taxon>
        <taxon>Gastropoda</taxon>
        <taxon>Caenogastropoda</taxon>
        <taxon>Sorbeoconcha</taxon>
        <taxon>Cerithioidea</taxon>
        <taxon>Batillariidae</taxon>
        <taxon>Batillaria</taxon>
    </lineage>
</organism>
<feature type="non-terminal residue" evidence="1">
    <location>
        <position position="67"/>
    </location>
</feature>
<feature type="non-terminal residue" evidence="1">
    <location>
        <position position="1"/>
    </location>
</feature>
<accession>A0ABD0K170</accession>
<name>A0ABD0K170_9CAEN</name>
<dbReference type="AlphaFoldDB" id="A0ABD0K170"/>
<evidence type="ECO:0000313" key="1">
    <source>
        <dbReference type="EMBL" id="KAK7480903.1"/>
    </source>
</evidence>
<evidence type="ECO:0000313" key="2">
    <source>
        <dbReference type="Proteomes" id="UP001519460"/>
    </source>
</evidence>
<dbReference type="Proteomes" id="UP001519460">
    <property type="component" value="Unassembled WGS sequence"/>
</dbReference>
<dbReference type="EMBL" id="JACVVK020000271">
    <property type="protein sequence ID" value="KAK7480903.1"/>
    <property type="molecule type" value="Genomic_DNA"/>
</dbReference>
<comment type="caution">
    <text evidence="1">The sequence shown here is derived from an EMBL/GenBank/DDBJ whole genome shotgun (WGS) entry which is preliminary data.</text>
</comment>
<proteinExistence type="predicted"/>
<keyword evidence="2" id="KW-1185">Reference proteome</keyword>
<gene>
    <name evidence="1" type="ORF">BaRGS_00027814</name>
</gene>